<proteinExistence type="predicted"/>
<dbReference type="AlphaFoldDB" id="A0A1W1H8Q7"/>
<evidence type="ECO:0000313" key="1">
    <source>
        <dbReference type="EMBL" id="SLM28814.1"/>
    </source>
</evidence>
<evidence type="ECO:0008006" key="3">
    <source>
        <dbReference type="Google" id="ProtNLM"/>
    </source>
</evidence>
<dbReference type="STRING" id="1246637.MTBBW1_160005"/>
<dbReference type="InterPro" id="IPR024787">
    <property type="entry name" value="EcsC"/>
</dbReference>
<sequence>MSMNALDNIVPMNHFETMDSVDIRDLERAKALLESAGLATRLTDLLGTPIEKGLEMLPERWNRRVMQITRSALSKAVQSAVLTMKTSHNKEPSKFWHKVAVGTTGGIGGFFGLGAMAVELPISTTIMLRSIADIARSQGEQIKDPDTQMACIETFALGAKSCDEACESAYFTVRAALASTVSQAIEHITQRGLAGEFSPAIVRLIVQVTDRFSIQVSEKAIAQALPAVGAAGGIVVNTLFMDHFQDRATGHFIVRRLERKYDPALVKRIYSML</sequence>
<dbReference type="Proteomes" id="UP000191931">
    <property type="component" value="Unassembled WGS sequence"/>
</dbReference>
<dbReference type="PANTHER" id="PTHR41260:SF1">
    <property type="entry name" value="PROTEIN ECSC"/>
    <property type="match status" value="1"/>
</dbReference>
<keyword evidence="2" id="KW-1185">Reference proteome</keyword>
<gene>
    <name evidence="1" type="ORF">MTBBW1_160005</name>
</gene>
<dbReference type="PANTHER" id="PTHR41260">
    <property type="entry name" value="PROTEIN ECSC"/>
    <property type="match status" value="1"/>
</dbReference>
<evidence type="ECO:0000313" key="2">
    <source>
        <dbReference type="Proteomes" id="UP000191931"/>
    </source>
</evidence>
<dbReference type="Pfam" id="PF12787">
    <property type="entry name" value="EcsC"/>
    <property type="match status" value="1"/>
</dbReference>
<protein>
    <recommendedName>
        <fullName evidence="3">Peptidase</fullName>
    </recommendedName>
</protein>
<dbReference type="EMBL" id="FWEV01000068">
    <property type="protein sequence ID" value="SLM28814.1"/>
    <property type="molecule type" value="Genomic_DNA"/>
</dbReference>
<name>A0A1W1H8Q7_9BACT</name>
<organism evidence="1 2">
    <name type="scientific">Desulfamplus magnetovallimortis</name>
    <dbReference type="NCBI Taxonomy" id="1246637"/>
    <lineage>
        <taxon>Bacteria</taxon>
        <taxon>Pseudomonadati</taxon>
        <taxon>Thermodesulfobacteriota</taxon>
        <taxon>Desulfobacteria</taxon>
        <taxon>Desulfobacterales</taxon>
        <taxon>Desulfobacteraceae</taxon>
        <taxon>Desulfamplus</taxon>
    </lineage>
</organism>
<accession>A0A1W1H8Q7</accession>
<dbReference type="RefSeq" id="WP_245809228.1">
    <property type="nucleotide sequence ID" value="NZ_LT828540.1"/>
</dbReference>
<reference evidence="1 2" key="1">
    <citation type="submission" date="2017-03" db="EMBL/GenBank/DDBJ databases">
        <authorList>
            <person name="Afonso C.L."/>
            <person name="Miller P.J."/>
            <person name="Scott M.A."/>
            <person name="Spackman E."/>
            <person name="Goraichik I."/>
            <person name="Dimitrov K.M."/>
            <person name="Suarez D.L."/>
            <person name="Swayne D.E."/>
        </authorList>
    </citation>
    <scope>NUCLEOTIDE SEQUENCE [LARGE SCALE GENOMIC DNA]</scope>
    <source>
        <strain evidence="1">PRJEB14757</strain>
    </source>
</reference>